<evidence type="ECO:0000256" key="15">
    <source>
        <dbReference type="ARBA" id="ARBA00023328"/>
    </source>
</evidence>
<gene>
    <name evidence="19" type="ORF">A4X13_0g3315</name>
</gene>
<organism evidence="19 20">
    <name type="scientific">Tilletia indica</name>
    <dbReference type="NCBI Taxonomy" id="43049"/>
    <lineage>
        <taxon>Eukaryota</taxon>
        <taxon>Fungi</taxon>
        <taxon>Dikarya</taxon>
        <taxon>Basidiomycota</taxon>
        <taxon>Ustilaginomycotina</taxon>
        <taxon>Exobasidiomycetes</taxon>
        <taxon>Tilletiales</taxon>
        <taxon>Tilletiaceae</taxon>
        <taxon>Tilletia</taxon>
    </lineage>
</organism>
<comment type="caution">
    <text evidence="19">The sequence shown here is derived from an EMBL/GenBank/DDBJ whole genome shotgun (WGS) entry which is preliminary data.</text>
</comment>
<evidence type="ECO:0000256" key="5">
    <source>
        <dbReference type="ARBA" id="ARBA00022454"/>
    </source>
</evidence>
<keyword evidence="20" id="KW-1185">Reference proteome</keyword>
<dbReference type="GO" id="GO:0005874">
    <property type="term" value="C:microtubule"/>
    <property type="evidence" value="ECO:0007669"/>
    <property type="project" value="UniProtKB-KW"/>
</dbReference>
<evidence type="ECO:0000256" key="6">
    <source>
        <dbReference type="ARBA" id="ARBA00022490"/>
    </source>
</evidence>
<keyword evidence="12" id="KW-0206">Cytoskeleton</keyword>
<keyword evidence="14" id="KW-0131">Cell cycle</keyword>
<keyword evidence="5" id="KW-0158">Chromosome</keyword>
<protein>
    <recommendedName>
        <fullName evidence="16">DASH complex subunit DAD3</fullName>
    </recommendedName>
    <alternativeName>
        <fullName evidence="17">Outer kinetochore protein DAD3</fullName>
    </alternativeName>
</protein>
<dbReference type="GO" id="GO:0042729">
    <property type="term" value="C:DASH complex"/>
    <property type="evidence" value="ECO:0007669"/>
    <property type="project" value="InterPro"/>
</dbReference>
<comment type="subcellular location">
    <subcellularLocation>
        <location evidence="3">Chromosome</location>
        <location evidence="3">Centromere</location>
        <location evidence="3">Kinetochore</location>
    </subcellularLocation>
    <subcellularLocation>
        <location evidence="2">Cytoplasm</location>
        <location evidence="2">Cytoskeleton</location>
        <location evidence="2">Spindle</location>
    </subcellularLocation>
    <subcellularLocation>
        <location evidence="1">Nucleus</location>
    </subcellularLocation>
</comment>
<evidence type="ECO:0000256" key="3">
    <source>
        <dbReference type="ARBA" id="ARBA00004629"/>
    </source>
</evidence>
<dbReference type="PANTHER" id="PTHR28017">
    <property type="entry name" value="DASH COMPLEX SUBUNIT DAD3"/>
    <property type="match status" value="1"/>
</dbReference>
<dbReference type="EMBL" id="LWDF02000182">
    <property type="protein sequence ID" value="KAE8254701.1"/>
    <property type="molecule type" value="Genomic_DNA"/>
</dbReference>
<sequence>MQNRRNADATRFFHGRADNNTADDLDSDSEAEMSADLLSASGSGPYSHSDAAAAAGTAHDGTDVDFNDETALQNPYANHPQLSPTEAALLFEYRKLAATMKRIQEISYPLASSVTHANLLHSLRVLERKMGLVLTLFKASVWALLVERQDAAEAEAAAAAAAAASGSIANTLIETR</sequence>
<keyword evidence="15" id="KW-0137">Centromere</keyword>
<dbReference type="GO" id="GO:0072686">
    <property type="term" value="C:mitotic spindle"/>
    <property type="evidence" value="ECO:0007669"/>
    <property type="project" value="InterPro"/>
</dbReference>
<feature type="compositionally biased region" description="Low complexity" evidence="18">
    <location>
        <begin position="47"/>
        <end position="59"/>
    </location>
</feature>
<evidence type="ECO:0000256" key="12">
    <source>
        <dbReference type="ARBA" id="ARBA00023212"/>
    </source>
</evidence>
<dbReference type="Pfam" id="PF08656">
    <property type="entry name" value="DASH_Dad3"/>
    <property type="match status" value="1"/>
</dbReference>
<keyword evidence="6" id="KW-0963">Cytoplasm</keyword>
<evidence type="ECO:0000256" key="13">
    <source>
        <dbReference type="ARBA" id="ARBA00023242"/>
    </source>
</evidence>
<keyword evidence="7" id="KW-0132">Cell division</keyword>
<evidence type="ECO:0000256" key="14">
    <source>
        <dbReference type="ARBA" id="ARBA00023306"/>
    </source>
</evidence>
<evidence type="ECO:0000256" key="11">
    <source>
        <dbReference type="ARBA" id="ARBA00022838"/>
    </source>
</evidence>
<keyword evidence="13" id="KW-0539">Nucleus</keyword>
<dbReference type="InterPro" id="IPR013965">
    <property type="entry name" value="DASH_Dad3"/>
</dbReference>
<feature type="region of interest" description="Disordered" evidence="18">
    <location>
        <begin position="1"/>
        <end position="68"/>
    </location>
</feature>
<dbReference type="GO" id="GO:0051010">
    <property type="term" value="F:microtubule plus-end binding"/>
    <property type="evidence" value="ECO:0007669"/>
    <property type="project" value="TreeGrafter"/>
</dbReference>
<dbReference type="Proteomes" id="UP000077521">
    <property type="component" value="Unassembled WGS sequence"/>
</dbReference>
<dbReference type="GO" id="GO:0008608">
    <property type="term" value="P:attachment of spindle microtubules to kinetochore"/>
    <property type="evidence" value="ECO:0007669"/>
    <property type="project" value="InterPro"/>
</dbReference>
<evidence type="ECO:0000313" key="20">
    <source>
        <dbReference type="Proteomes" id="UP000077521"/>
    </source>
</evidence>
<evidence type="ECO:0000256" key="18">
    <source>
        <dbReference type="SAM" id="MobiDB-lite"/>
    </source>
</evidence>
<evidence type="ECO:0000256" key="4">
    <source>
        <dbReference type="ARBA" id="ARBA00006277"/>
    </source>
</evidence>
<evidence type="ECO:0000256" key="1">
    <source>
        <dbReference type="ARBA" id="ARBA00004123"/>
    </source>
</evidence>
<evidence type="ECO:0000313" key="19">
    <source>
        <dbReference type="EMBL" id="KAE8254701.1"/>
    </source>
</evidence>
<dbReference type="PANTHER" id="PTHR28017:SF1">
    <property type="entry name" value="DASH COMPLEX SUBUNIT DAD3"/>
    <property type="match status" value="1"/>
</dbReference>
<dbReference type="AlphaFoldDB" id="A0A177TAS9"/>
<keyword evidence="11" id="KW-0995">Kinetochore</keyword>
<keyword evidence="8" id="KW-0493">Microtubule</keyword>
<reference evidence="19" key="2">
    <citation type="journal article" date="2019" name="IMA Fungus">
        <title>Genome sequencing and comparison of five Tilletia species to identify candidate genes for the detection of regulated species infecting wheat.</title>
        <authorList>
            <person name="Nguyen H.D.T."/>
            <person name="Sultana T."/>
            <person name="Kesanakurti P."/>
            <person name="Hambleton S."/>
        </authorList>
    </citation>
    <scope>NUCLEOTIDE SEQUENCE</scope>
    <source>
        <strain evidence="19">DAOMC 236416</strain>
    </source>
</reference>
<evidence type="ECO:0000256" key="17">
    <source>
        <dbReference type="ARBA" id="ARBA00044305"/>
    </source>
</evidence>
<keyword evidence="10" id="KW-0159">Chromosome partition</keyword>
<accession>A0A177TAS9</accession>
<keyword evidence="9" id="KW-0498">Mitosis</keyword>
<evidence type="ECO:0000256" key="10">
    <source>
        <dbReference type="ARBA" id="ARBA00022829"/>
    </source>
</evidence>
<name>A0A177TAS9_9BASI</name>
<evidence type="ECO:0000256" key="16">
    <source>
        <dbReference type="ARBA" id="ARBA00044179"/>
    </source>
</evidence>
<evidence type="ECO:0000256" key="2">
    <source>
        <dbReference type="ARBA" id="ARBA00004186"/>
    </source>
</evidence>
<comment type="similarity">
    <text evidence="4">Belongs to the DASH complex DAD3 family.</text>
</comment>
<reference evidence="19" key="1">
    <citation type="submission" date="2016-04" db="EMBL/GenBank/DDBJ databases">
        <authorList>
            <person name="Nguyen H.D."/>
            <person name="Samba Siva P."/>
            <person name="Cullis J."/>
            <person name="Levesque C.A."/>
            <person name="Hambleton S."/>
        </authorList>
    </citation>
    <scope>NUCLEOTIDE SEQUENCE</scope>
    <source>
        <strain evidence="19">DAOMC 236416</strain>
    </source>
</reference>
<evidence type="ECO:0000256" key="8">
    <source>
        <dbReference type="ARBA" id="ARBA00022701"/>
    </source>
</evidence>
<feature type="compositionally biased region" description="Acidic residues" evidence="18">
    <location>
        <begin position="21"/>
        <end position="33"/>
    </location>
</feature>
<evidence type="ECO:0000256" key="9">
    <source>
        <dbReference type="ARBA" id="ARBA00022776"/>
    </source>
</evidence>
<dbReference type="GO" id="GO:0051301">
    <property type="term" value="P:cell division"/>
    <property type="evidence" value="ECO:0007669"/>
    <property type="project" value="UniProtKB-KW"/>
</dbReference>
<evidence type="ECO:0000256" key="7">
    <source>
        <dbReference type="ARBA" id="ARBA00022618"/>
    </source>
</evidence>
<proteinExistence type="inferred from homology"/>